<reference evidence="1" key="1">
    <citation type="submission" date="2023-03" db="EMBL/GenBank/DDBJ databases">
        <title>Massive genome expansion in bonnet fungi (Mycena s.s.) driven by repeated elements and novel gene families across ecological guilds.</title>
        <authorList>
            <consortium name="Lawrence Berkeley National Laboratory"/>
            <person name="Harder C.B."/>
            <person name="Miyauchi S."/>
            <person name="Viragh M."/>
            <person name="Kuo A."/>
            <person name="Thoen E."/>
            <person name="Andreopoulos B."/>
            <person name="Lu D."/>
            <person name="Skrede I."/>
            <person name="Drula E."/>
            <person name="Henrissat B."/>
            <person name="Morin E."/>
            <person name="Kohler A."/>
            <person name="Barry K."/>
            <person name="LaButti K."/>
            <person name="Morin E."/>
            <person name="Salamov A."/>
            <person name="Lipzen A."/>
            <person name="Mereny Z."/>
            <person name="Hegedus B."/>
            <person name="Baldrian P."/>
            <person name="Stursova M."/>
            <person name="Weitz H."/>
            <person name="Taylor A."/>
            <person name="Grigoriev I.V."/>
            <person name="Nagy L.G."/>
            <person name="Martin F."/>
            <person name="Kauserud H."/>
        </authorList>
    </citation>
    <scope>NUCLEOTIDE SEQUENCE</scope>
    <source>
        <strain evidence="1">CBHHK067</strain>
    </source>
</reference>
<organism evidence="1 2">
    <name type="scientific">Mycena rosella</name>
    <name type="common">Pink bonnet</name>
    <name type="synonym">Agaricus rosellus</name>
    <dbReference type="NCBI Taxonomy" id="1033263"/>
    <lineage>
        <taxon>Eukaryota</taxon>
        <taxon>Fungi</taxon>
        <taxon>Dikarya</taxon>
        <taxon>Basidiomycota</taxon>
        <taxon>Agaricomycotina</taxon>
        <taxon>Agaricomycetes</taxon>
        <taxon>Agaricomycetidae</taxon>
        <taxon>Agaricales</taxon>
        <taxon>Marasmiineae</taxon>
        <taxon>Mycenaceae</taxon>
        <taxon>Mycena</taxon>
    </lineage>
</organism>
<name>A0AAD7CUX2_MYCRO</name>
<evidence type="ECO:0000313" key="2">
    <source>
        <dbReference type="Proteomes" id="UP001221757"/>
    </source>
</evidence>
<gene>
    <name evidence="1" type="ORF">B0H17DRAFT_1143794</name>
</gene>
<keyword evidence="2" id="KW-1185">Reference proteome</keyword>
<evidence type="ECO:0000313" key="1">
    <source>
        <dbReference type="EMBL" id="KAJ7664135.1"/>
    </source>
</evidence>
<accession>A0AAD7CUX2</accession>
<sequence>MVVQRIIHLSDVLVENEKVFSEGQIWHNNVEAKHFKTVQNGSISLDLISRYSVVGNTGFFLHGNRGGYNLLTCDVKLLAVTYHYFNGTYTMITSSASDLPQARRVSDESWAVSFHVPPVIEGVGLYSGDYADVFAS</sequence>
<dbReference type="EMBL" id="JARKIE010000226">
    <property type="protein sequence ID" value="KAJ7664135.1"/>
    <property type="molecule type" value="Genomic_DNA"/>
</dbReference>
<dbReference type="AlphaFoldDB" id="A0AAD7CUX2"/>
<protein>
    <submittedName>
        <fullName evidence="1">Uncharacterized protein</fullName>
    </submittedName>
</protein>
<proteinExistence type="predicted"/>
<comment type="caution">
    <text evidence="1">The sequence shown here is derived from an EMBL/GenBank/DDBJ whole genome shotgun (WGS) entry which is preliminary data.</text>
</comment>
<dbReference type="Proteomes" id="UP001221757">
    <property type="component" value="Unassembled WGS sequence"/>
</dbReference>